<evidence type="ECO:0000313" key="1">
    <source>
        <dbReference type="EMBL" id="MBB5173333.1"/>
    </source>
</evidence>
<dbReference type="Proteomes" id="UP000551878">
    <property type="component" value="Unassembled WGS sequence"/>
</dbReference>
<accession>A0A840QPT6</accession>
<reference evidence="1 2" key="1">
    <citation type="submission" date="2020-08" db="EMBL/GenBank/DDBJ databases">
        <title>Genomic Encyclopedia of Type Strains, Phase IV (KMG-IV): sequencing the most valuable type-strain genomes for metagenomic binning, comparative biology and taxonomic classification.</title>
        <authorList>
            <person name="Goeker M."/>
        </authorList>
    </citation>
    <scope>NUCLEOTIDE SEQUENCE [LARGE SCALE GENOMIC DNA]</scope>
    <source>
        <strain evidence="1 2">DSM 24696</strain>
    </source>
</reference>
<evidence type="ECO:0000313" key="2">
    <source>
        <dbReference type="Proteomes" id="UP000551878"/>
    </source>
</evidence>
<proteinExistence type="predicted"/>
<organism evidence="1 2">
    <name type="scientific">Texcoconibacillus texcoconensis</name>
    <dbReference type="NCBI Taxonomy" id="1095777"/>
    <lineage>
        <taxon>Bacteria</taxon>
        <taxon>Bacillati</taxon>
        <taxon>Bacillota</taxon>
        <taxon>Bacilli</taxon>
        <taxon>Bacillales</taxon>
        <taxon>Bacillaceae</taxon>
        <taxon>Texcoconibacillus</taxon>
    </lineage>
</organism>
<dbReference type="PROSITE" id="PS51257">
    <property type="entry name" value="PROKAR_LIPOPROTEIN"/>
    <property type="match status" value="1"/>
</dbReference>
<comment type="caution">
    <text evidence="1">The sequence shown here is derived from an EMBL/GenBank/DDBJ whole genome shotgun (WGS) entry which is preliminary data.</text>
</comment>
<evidence type="ECO:0008006" key="3">
    <source>
        <dbReference type="Google" id="ProtNLM"/>
    </source>
</evidence>
<gene>
    <name evidence="1" type="ORF">HNQ41_001502</name>
</gene>
<keyword evidence="2" id="KW-1185">Reference proteome</keyword>
<dbReference type="AlphaFoldDB" id="A0A840QPT6"/>
<dbReference type="RefSeq" id="WP_184663777.1">
    <property type="nucleotide sequence ID" value="NZ_JACHHB010000005.1"/>
</dbReference>
<protein>
    <recommendedName>
        <fullName evidence="3">Intracellular proteinase inhibitor BsuPI domain-containing protein</fullName>
    </recommendedName>
</protein>
<name>A0A840QPT6_9BACI</name>
<dbReference type="EMBL" id="JACHHB010000005">
    <property type="protein sequence ID" value="MBB5173333.1"/>
    <property type="molecule type" value="Genomic_DNA"/>
</dbReference>
<sequence length="183" mass="21296">MNLKVWIVPFISLFMLGCQQHEEGEELLEGYELVEERPVVAETESGDYLLRVVSEKPIYDEDESVEVKAKLKYIGKGDKQEIEYDQSPFTFYVQEVQRNESLAYEEESTDSVGTLKHDRWFEEEYNLENVHVEESDDESFINAFSKKDRVPAGEYEVEVQAVFSDREKGEDQRLSTGIIFSVQ</sequence>